<evidence type="ECO:0000256" key="8">
    <source>
        <dbReference type="ARBA" id="ARBA00023306"/>
    </source>
</evidence>
<dbReference type="Proteomes" id="UP000032067">
    <property type="component" value="Unassembled WGS sequence"/>
</dbReference>
<comment type="subunit">
    <text evidence="9">Part of a complex composed of FtsB, FtsL and FtsQ.</text>
</comment>
<keyword evidence="7 9" id="KW-0472">Membrane</keyword>
<dbReference type="Gene3D" id="3.10.20.310">
    <property type="entry name" value="membrane protein fhac"/>
    <property type="match status" value="1"/>
</dbReference>
<accession>A0A0D0MPE9</accession>
<feature type="transmembrane region" description="Helical" evidence="9">
    <location>
        <begin position="16"/>
        <end position="38"/>
    </location>
</feature>
<evidence type="ECO:0000256" key="1">
    <source>
        <dbReference type="ARBA" id="ARBA00004370"/>
    </source>
</evidence>
<comment type="caution">
    <text evidence="11">The sequence shown here is derived from an EMBL/GenBank/DDBJ whole genome shotgun (WGS) entry which is preliminary data.</text>
</comment>
<keyword evidence="3 9" id="KW-0997">Cell inner membrane</keyword>
<evidence type="ECO:0000256" key="3">
    <source>
        <dbReference type="ARBA" id="ARBA00022519"/>
    </source>
</evidence>
<evidence type="ECO:0000313" key="12">
    <source>
        <dbReference type="Proteomes" id="UP000032067"/>
    </source>
</evidence>
<protein>
    <recommendedName>
        <fullName evidence="9">Cell division protein FtsQ</fullName>
    </recommendedName>
</protein>
<sequence>MADSIPAPFDVKLMNIVANLAFVAVAFMLLAAGAWWVLRQPFFPLAGIKVDGEVTHNNAVTLRANVAPQLSGNFFTIDLARARTAFEAVPWVRSAVVRREFPNKLRVTLTEQVPVASWGDEAGSKLINGFGDVFEANVAEVDENLPRLDGPIEQAGQVLGMYRVLAPQFQPYDFGIDELTLSSRGSWKVVLDSGAQIELGRGQSEEVSARLQRFLKTVTQVAGQYHRTVADVEGADLRHNDAYALRLRGVTTVSPETPRRIK</sequence>
<comment type="function">
    <text evidence="9">Essential cell division protein. May link together the upstream cell division proteins, which are predominantly cytoplasmic, with the downstream cell division proteins, which are predominantly periplasmic. May control correct divisome assembly.</text>
</comment>
<dbReference type="OrthoDB" id="9790370at2"/>
<dbReference type="PANTHER" id="PTHR35851">
    <property type="entry name" value="CELL DIVISION PROTEIN FTSQ"/>
    <property type="match status" value="1"/>
</dbReference>
<dbReference type="GO" id="GO:0005886">
    <property type="term" value="C:plasma membrane"/>
    <property type="evidence" value="ECO:0007669"/>
    <property type="project" value="UniProtKB-SubCell"/>
</dbReference>
<dbReference type="AlphaFoldDB" id="A0A0D0MPE9"/>
<keyword evidence="4 9" id="KW-0132">Cell division</keyword>
<evidence type="ECO:0000256" key="5">
    <source>
        <dbReference type="ARBA" id="ARBA00022692"/>
    </source>
</evidence>
<dbReference type="Gene3D" id="3.40.50.11690">
    <property type="entry name" value="Cell division protein FtsQ/DivIB"/>
    <property type="match status" value="1"/>
</dbReference>
<dbReference type="PANTHER" id="PTHR35851:SF1">
    <property type="entry name" value="CELL DIVISION PROTEIN FTSQ"/>
    <property type="match status" value="1"/>
</dbReference>
<evidence type="ECO:0000256" key="2">
    <source>
        <dbReference type="ARBA" id="ARBA00022475"/>
    </source>
</evidence>
<keyword evidence="5 9" id="KW-0812">Transmembrane</keyword>
<dbReference type="RefSeq" id="WP_042578366.1">
    <property type="nucleotide sequence ID" value="NZ_JXQQ01000017.1"/>
</dbReference>
<comment type="similarity">
    <text evidence="9">Belongs to the FtsQ/DivIB family. FtsQ subfamily.</text>
</comment>
<dbReference type="EMBL" id="JXQQ01000017">
    <property type="protein sequence ID" value="KIQ34196.1"/>
    <property type="molecule type" value="Genomic_DNA"/>
</dbReference>
<dbReference type="InterPro" id="IPR026579">
    <property type="entry name" value="FtsQ"/>
</dbReference>
<evidence type="ECO:0000256" key="9">
    <source>
        <dbReference type="HAMAP-Rule" id="MF_00911"/>
    </source>
</evidence>
<proteinExistence type="inferred from homology"/>
<organism evidence="11 12">
    <name type="scientific">Variovorax paradoxus</name>
    <dbReference type="NCBI Taxonomy" id="34073"/>
    <lineage>
        <taxon>Bacteria</taxon>
        <taxon>Pseudomonadati</taxon>
        <taxon>Pseudomonadota</taxon>
        <taxon>Betaproteobacteria</taxon>
        <taxon>Burkholderiales</taxon>
        <taxon>Comamonadaceae</taxon>
        <taxon>Variovorax</taxon>
    </lineage>
</organism>
<dbReference type="InterPro" id="IPR013685">
    <property type="entry name" value="POTRA_FtsQ_type"/>
</dbReference>
<evidence type="ECO:0000259" key="10">
    <source>
        <dbReference type="PROSITE" id="PS51779"/>
    </source>
</evidence>
<dbReference type="GO" id="GO:0032153">
    <property type="term" value="C:cell division site"/>
    <property type="evidence" value="ECO:0007669"/>
    <property type="project" value="UniProtKB-UniRule"/>
</dbReference>
<keyword evidence="2 9" id="KW-1003">Cell membrane</keyword>
<gene>
    <name evidence="9" type="primary">ftsQ</name>
    <name evidence="11" type="ORF">RT97_08625</name>
</gene>
<dbReference type="Pfam" id="PF08478">
    <property type="entry name" value="POTRA_1"/>
    <property type="match status" value="1"/>
</dbReference>
<dbReference type="InterPro" id="IPR005548">
    <property type="entry name" value="Cell_div_FtsQ/DivIB_C"/>
</dbReference>
<name>A0A0D0MPE9_VARPD</name>
<evidence type="ECO:0000313" key="11">
    <source>
        <dbReference type="EMBL" id="KIQ34196.1"/>
    </source>
</evidence>
<evidence type="ECO:0000256" key="4">
    <source>
        <dbReference type="ARBA" id="ARBA00022618"/>
    </source>
</evidence>
<comment type="subcellular location">
    <subcellularLocation>
        <location evidence="9">Cell inner membrane</location>
        <topology evidence="9">Single-pass type II membrane protein</topology>
    </subcellularLocation>
    <subcellularLocation>
        <location evidence="1">Membrane</location>
    </subcellularLocation>
    <text evidence="9">Localizes to the division septum.</text>
</comment>
<dbReference type="InterPro" id="IPR034746">
    <property type="entry name" value="POTRA"/>
</dbReference>
<evidence type="ECO:0000256" key="7">
    <source>
        <dbReference type="ARBA" id="ARBA00023136"/>
    </source>
</evidence>
<dbReference type="HAMAP" id="MF_00911">
    <property type="entry name" value="FtsQ_subfam"/>
    <property type="match status" value="1"/>
</dbReference>
<dbReference type="PROSITE" id="PS51779">
    <property type="entry name" value="POTRA"/>
    <property type="match status" value="1"/>
</dbReference>
<dbReference type="GO" id="GO:0090529">
    <property type="term" value="P:cell septum assembly"/>
    <property type="evidence" value="ECO:0007669"/>
    <property type="project" value="InterPro"/>
</dbReference>
<keyword evidence="8 9" id="KW-0131">Cell cycle</keyword>
<dbReference type="GO" id="GO:0043093">
    <property type="term" value="P:FtsZ-dependent cytokinesis"/>
    <property type="evidence" value="ECO:0007669"/>
    <property type="project" value="UniProtKB-UniRule"/>
</dbReference>
<reference evidence="11 12" key="1">
    <citation type="submission" date="2014-12" db="EMBL/GenBank/DDBJ databases">
        <title>16Stimator: statistical estimation of ribosomal gene copy numbers from draft genome assemblies.</title>
        <authorList>
            <person name="Perisin M.A."/>
            <person name="Vetter M."/>
            <person name="Gilbert J.A."/>
            <person name="Bergelson J."/>
        </authorList>
    </citation>
    <scope>NUCLEOTIDE SEQUENCE [LARGE SCALE GENOMIC DNA]</scope>
    <source>
        <strain evidence="11 12">MEDvA23</strain>
    </source>
</reference>
<dbReference type="Pfam" id="PF03799">
    <property type="entry name" value="FtsQ_DivIB_C"/>
    <property type="match status" value="1"/>
</dbReference>
<dbReference type="InterPro" id="IPR045335">
    <property type="entry name" value="FtsQ_C_sf"/>
</dbReference>
<keyword evidence="6 9" id="KW-1133">Transmembrane helix</keyword>
<feature type="domain" description="POTRA" evidence="10">
    <location>
        <begin position="43"/>
        <end position="112"/>
    </location>
</feature>
<evidence type="ECO:0000256" key="6">
    <source>
        <dbReference type="ARBA" id="ARBA00022989"/>
    </source>
</evidence>